<dbReference type="eggNOG" id="COG1309">
    <property type="taxonomic scope" value="Bacteria"/>
</dbReference>
<dbReference type="Pfam" id="PF00440">
    <property type="entry name" value="TetR_N"/>
    <property type="match status" value="1"/>
</dbReference>
<accession>A0A081RKF6</accession>
<dbReference type="PROSITE" id="PS50977">
    <property type="entry name" value="HTH_TETR_2"/>
    <property type="match status" value="1"/>
</dbReference>
<dbReference type="EMBL" id="JFHR01000001">
    <property type="protein sequence ID" value="KEQ55679.1"/>
    <property type="molecule type" value="Genomic_DNA"/>
</dbReference>
<dbReference type="OrthoDB" id="2356263at2"/>
<evidence type="ECO:0000259" key="5">
    <source>
        <dbReference type="PROSITE" id="PS50977"/>
    </source>
</evidence>
<name>A0A081RKF6_SPHCR</name>
<dbReference type="PATRIC" id="fig|46429.4.peg.316"/>
<evidence type="ECO:0000313" key="6">
    <source>
        <dbReference type="EMBL" id="KEQ55679.1"/>
    </source>
</evidence>
<comment type="caution">
    <text evidence="6">The sequence shown here is derived from an EMBL/GenBank/DDBJ whole genome shotgun (WGS) entry which is preliminary data.</text>
</comment>
<evidence type="ECO:0000256" key="4">
    <source>
        <dbReference type="PROSITE-ProRule" id="PRU00335"/>
    </source>
</evidence>
<dbReference type="AlphaFoldDB" id="A0A081RKF6"/>
<keyword evidence="3" id="KW-0804">Transcription</keyword>
<feature type="domain" description="HTH tetR-type" evidence="5">
    <location>
        <begin position="14"/>
        <end position="74"/>
    </location>
</feature>
<evidence type="ECO:0000256" key="2">
    <source>
        <dbReference type="ARBA" id="ARBA00023125"/>
    </source>
</evidence>
<dbReference type="InterPro" id="IPR036271">
    <property type="entry name" value="Tet_transcr_reg_TetR-rel_C_sf"/>
</dbReference>
<dbReference type="PRINTS" id="PR00455">
    <property type="entry name" value="HTHTETR"/>
</dbReference>
<dbReference type="InterPro" id="IPR050109">
    <property type="entry name" value="HTH-type_TetR-like_transc_reg"/>
</dbReference>
<keyword evidence="2 4" id="KW-0238">DNA-binding</keyword>
<evidence type="ECO:0000313" key="7">
    <source>
        <dbReference type="Proteomes" id="UP000028411"/>
    </source>
</evidence>
<dbReference type="Pfam" id="PF09209">
    <property type="entry name" value="CecR_C"/>
    <property type="match status" value="1"/>
</dbReference>
<keyword evidence="1" id="KW-0805">Transcription regulation</keyword>
<proteinExistence type="predicted"/>
<dbReference type="InterPro" id="IPR015292">
    <property type="entry name" value="Tscrpt_reg_YbiH_C"/>
</dbReference>
<reference evidence="6 7" key="1">
    <citation type="submission" date="2014-02" db="EMBL/GenBank/DDBJ databases">
        <title>Whole genome sequence of Sphingobium chlorophenolicum NBRC 16172.</title>
        <authorList>
            <person name="Gan H.M."/>
            <person name="Gan H.Y."/>
            <person name="Chew T.H."/>
            <person name="Savka M.A."/>
        </authorList>
    </citation>
    <scope>NUCLEOTIDE SEQUENCE [LARGE SCALE GENOMIC DNA]</scope>
    <source>
        <strain evidence="6 7">NBRC 16172</strain>
    </source>
</reference>
<evidence type="ECO:0000256" key="3">
    <source>
        <dbReference type="ARBA" id="ARBA00023163"/>
    </source>
</evidence>
<dbReference type="GO" id="GO:0000976">
    <property type="term" value="F:transcription cis-regulatory region binding"/>
    <property type="evidence" value="ECO:0007669"/>
    <property type="project" value="TreeGrafter"/>
</dbReference>
<dbReference type="SUPFAM" id="SSF48498">
    <property type="entry name" value="Tetracyclin repressor-like, C-terminal domain"/>
    <property type="match status" value="1"/>
</dbReference>
<gene>
    <name evidence="6" type="ORF">BV95_00318</name>
</gene>
<dbReference type="Gene3D" id="1.10.10.60">
    <property type="entry name" value="Homeodomain-like"/>
    <property type="match status" value="1"/>
</dbReference>
<dbReference type="InterPro" id="IPR001647">
    <property type="entry name" value="HTH_TetR"/>
</dbReference>
<dbReference type="SUPFAM" id="SSF46689">
    <property type="entry name" value="Homeodomain-like"/>
    <property type="match status" value="1"/>
</dbReference>
<feature type="DNA-binding region" description="H-T-H motif" evidence="4">
    <location>
        <begin position="37"/>
        <end position="56"/>
    </location>
</feature>
<dbReference type="GO" id="GO:0003700">
    <property type="term" value="F:DNA-binding transcription factor activity"/>
    <property type="evidence" value="ECO:0007669"/>
    <property type="project" value="TreeGrafter"/>
</dbReference>
<dbReference type="RefSeq" id="WP_013846808.1">
    <property type="nucleotide sequence ID" value="NZ_JFHR01000001.1"/>
</dbReference>
<dbReference type="Proteomes" id="UP000028411">
    <property type="component" value="Unassembled WGS sequence"/>
</dbReference>
<dbReference type="InterPro" id="IPR009057">
    <property type="entry name" value="Homeodomain-like_sf"/>
</dbReference>
<organism evidence="6 7">
    <name type="scientific">Sphingobium chlorophenolicum</name>
    <dbReference type="NCBI Taxonomy" id="46429"/>
    <lineage>
        <taxon>Bacteria</taxon>
        <taxon>Pseudomonadati</taxon>
        <taxon>Pseudomonadota</taxon>
        <taxon>Alphaproteobacteria</taxon>
        <taxon>Sphingomonadales</taxon>
        <taxon>Sphingomonadaceae</taxon>
        <taxon>Sphingobium</taxon>
    </lineage>
</organism>
<dbReference type="PANTHER" id="PTHR30055:SF234">
    <property type="entry name" value="HTH-TYPE TRANSCRIPTIONAL REGULATOR BETI"/>
    <property type="match status" value="1"/>
</dbReference>
<dbReference type="Gene3D" id="1.10.357.10">
    <property type="entry name" value="Tetracycline Repressor, domain 2"/>
    <property type="match status" value="1"/>
</dbReference>
<sequence length="227" mass="24313">MNGKPLRGPRSDGAATRARILESAGTLFASQGLASTTSKAIAAKAEVDLASINYHFGNRDGLYRAVLVEAHRRFVRLEELERISASQVMPEEKLGTLLDAIVGRLAGPSHWSTAVLVRELAAPSAHFAVLRDEEAPPKLRVALRILSDVSGIPIGAPELLCCLISVAAPCAMLLIAGDNLPAPGRDILRIDRRALADHLHRFALAGLNAAGQDYRARHEEDNAQLPA</sequence>
<evidence type="ECO:0000256" key="1">
    <source>
        <dbReference type="ARBA" id="ARBA00023015"/>
    </source>
</evidence>
<dbReference type="PANTHER" id="PTHR30055">
    <property type="entry name" value="HTH-TYPE TRANSCRIPTIONAL REGULATOR RUTR"/>
    <property type="match status" value="1"/>
</dbReference>
<protein>
    <submittedName>
        <fullName evidence="6">Transcriptional regulator TetR</fullName>
    </submittedName>
</protein>